<dbReference type="SUPFAM" id="SSF56752">
    <property type="entry name" value="D-aminoacid aminotransferase-like PLP-dependent enzymes"/>
    <property type="match status" value="1"/>
</dbReference>
<dbReference type="OrthoDB" id="9805628at2"/>
<dbReference type="InterPro" id="IPR050571">
    <property type="entry name" value="Class-IV_PLP-Dep_Aminotrnsfr"/>
</dbReference>
<dbReference type="EC" id="2.6.1.21" evidence="4"/>
<dbReference type="InterPro" id="IPR001544">
    <property type="entry name" value="Aminotrans_IV"/>
</dbReference>
<comment type="subunit">
    <text evidence="3">Homodimer.</text>
</comment>
<dbReference type="GO" id="GO:0008652">
    <property type="term" value="P:amino acid biosynthetic process"/>
    <property type="evidence" value="ECO:0007669"/>
    <property type="project" value="UniProtKB-ARBA"/>
</dbReference>
<dbReference type="Gene3D" id="3.20.10.10">
    <property type="entry name" value="D-amino Acid Aminotransferase, subunit A, domain 2"/>
    <property type="match status" value="1"/>
</dbReference>
<evidence type="ECO:0000256" key="2">
    <source>
        <dbReference type="ARBA" id="ARBA00009320"/>
    </source>
</evidence>
<keyword evidence="14" id="KW-1185">Reference proteome</keyword>
<dbReference type="InterPro" id="IPR043132">
    <property type="entry name" value="BCAT-like_C"/>
</dbReference>
<dbReference type="Pfam" id="PF01063">
    <property type="entry name" value="Aminotran_4"/>
    <property type="match status" value="1"/>
</dbReference>
<protein>
    <recommendedName>
        <fullName evidence="5">D-alanine aminotransferase</fullName>
        <ecNumber evidence="4">2.6.1.21</ecNumber>
    </recommendedName>
    <alternativeName>
        <fullName evidence="11">D-amino acid aminotransferase</fullName>
    </alternativeName>
    <alternativeName>
        <fullName evidence="9">D-amino acid transaminase</fullName>
    </alternativeName>
    <alternativeName>
        <fullName evidence="10">D-aspartate aminotransferase</fullName>
    </alternativeName>
</protein>
<dbReference type="EMBL" id="WBOT01000002">
    <property type="protein sequence ID" value="KAB2334341.1"/>
    <property type="molecule type" value="Genomic_DNA"/>
</dbReference>
<keyword evidence="8" id="KW-0663">Pyridoxal phosphate</keyword>
<dbReference type="InterPro" id="IPR043131">
    <property type="entry name" value="BCAT-like_N"/>
</dbReference>
<dbReference type="GO" id="GO:0005829">
    <property type="term" value="C:cytosol"/>
    <property type="evidence" value="ECO:0007669"/>
    <property type="project" value="TreeGrafter"/>
</dbReference>
<name>A0A7V7UWG2_9BACI</name>
<evidence type="ECO:0000256" key="9">
    <source>
        <dbReference type="ARBA" id="ARBA00030138"/>
    </source>
</evidence>
<evidence type="ECO:0000256" key="3">
    <source>
        <dbReference type="ARBA" id="ARBA00011738"/>
    </source>
</evidence>
<evidence type="ECO:0000256" key="8">
    <source>
        <dbReference type="ARBA" id="ARBA00022898"/>
    </source>
</evidence>
<comment type="caution">
    <text evidence="13">The sequence shown here is derived from an EMBL/GenBank/DDBJ whole genome shotgun (WGS) entry which is preliminary data.</text>
</comment>
<dbReference type="AlphaFoldDB" id="A0A7V7UWG2"/>
<organism evidence="13 14">
    <name type="scientific">Bacillus mesophilum</name>
    <dbReference type="NCBI Taxonomy" id="1071718"/>
    <lineage>
        <taxon>Bacteria</taxon>
        <taxon>Bacillati</taxon>
        <taxon>Bacillota</taxon>
        <taxon>Bacilli</taxon>
        <taxon>Bacillales</taxon>
        <taxon>Bacillaceae</taxon>
        <taxon>Bacillus</taxon>
    </lineage>
</organism>
<dbReference type="Proteomes" id="UP000441354">
    <property type="component" value="Unassembled WGS sequence"/>
</dbReference>
<reference evidence="13 14" key="1">
    <citation type="journal article" date="2014" name="Arch. Microbiol.">
        <title>Bacillus mesophilum sp. nov., strain IITR-54T, a novel 4-chlorobiphenyl dechlorinating bacterium.</title>
        <authorList>
            <person name="Manickam N."/>
            <person name="Singh N.K."/>
            <person name="Bajaj A."/>
            <person name="Kumar R.M."/>
            <person name="Kaur G."/>
            <person name="Kaur N."/>
            <person name="Bala M."/>
            <person name="Kumar A."/>
            <person name="Mayilraj S."/>
        </authorList>
    </citation>
    <scope>NUCLEOTIDE SEQUENCE [LARGE SCALE GENOMIC DNA]</scope>
    <source>
        <strain evidence="13 14">IITR-54</strain>
    </source>
</reference>
<dbReference type="Gene3D" id="3.30.470.10">
    <property type="match status" value="1"/>
</dbReference>
<dbReference type="RefSeq" id="WP_151573653.1">
    <property type="nucleotide sequence ID" value="NZ_WBOT01000002.1"/>
</dbReference>
<dbReference type="InterPro" id="IPR036038">
    <property type="entry name" value="Aminotransferase-like"/>
</dbReference>
<comment type="catalytic activity">
    <reaction evidence="12">
        <text>D-alanine + 2-oxoglutarate = D-glutamate + pyruvate</text>
        <dbReference type="Rhea" id="RHEA:15869"/>
        <dbReference type="ChEBI" id="CHEBI:15361"/>
        <dbReference type="ChEBI" id="CHEBI:16810"/>
        <dbReference type="ChEBI" id="CHEBI:29986"/>
        <dbReference type="ChEBI" id="CHEBI:57416"/>
        <dbReference type="EC" id="2.6.1.21"/>
    </reaction>
</comment>
<evidence type="ECO:0000313" key="13">
    <source>
        <dbReference type="EMBL" id="KAB2334341.1"/>
    </source>
</evidence>
<evidence type="ECO:0000313" key="14">
    <source>
        <dbReference type="Proteomes" id="UP000441354"/>
    </source>
</evidence>
<dbReference type="FunFam" id="3.30.470.10:FF:000009">
    <property type="entry name" value="D-alanine aminotransferase"/>
    <property type="match status" value="1"/>
</dbReference>
<evidence type="ECO:0000256" key="1">
    <source>
        <dbReference type="ARBA" id="ARBA00001933"/>
    </source>
</evidence>
<dbReference type="GO" id="GO:0046416">
    <property type="term" value="P:D-amino acid metabolic process"/>
    <property type="evidence" value="ECO:0007669"/>
    <property type="project" value="InterPro"/>
</dbReference>
<evidence type="ECO:0000256" key="11">
    <source>
        <dbReference type="ARBA" id="ARBA00033391"/>
    </source>
</evidence>
<comment type="cofactor">
    <cofactor evidence="1">
        <name>pyridoxal 5'-phosphate</name>
        <dbReference type="ChEBI" id="CHEBI:597326"/>
    </cofactor>
</comment>
<gene>
    <name evidence="13" type="primary">dat</name>
    <name evidence="13" type="ORF">F7732_09750</name>
</gene>
<evidence type="ECO:0000256" key="10">
    <source>
        <dbReference type="ARBA" id="ARBA00033316"/>
    </source>
</evidence>
<evidence type="ECO:0000256" key="5">
    <source>
        <dbReference type="ARBA" id="ARBA00021779"/>
    </source>
</evidence>
<accession>A0A7V7UWG2</accession>
<keyword evidence="6 13" id="KW-0032">Aminotransferase</keyword>
<dbReference type="PANTHER" id="PTHR42743">
    <property type="entry name" value="AMINO-ACID AMINOTRANSFERASE"/>
    <property type="match status" value="1"/>
</dbReference>
<dbReference type="CDD" id="cd01558">
    <property type="entry name" value="D-AAT_like"/>
    <property type="match status" value="1"/>
</dbReference>
<proteinExistence type="inferred from homology"/>
<keyword evidence="7 13" id="KW-0808">Transferase</keyword>
<evidence type="ECO:0000256" key="7">
    <source>
        <dbReference type="ARBA" id="ARBA00022679"/>
    </source>
</evidence>
<dbReference type="InterPro" id="IPR005784">
    <property type="entry name" value="D_amino_transT"/>
</dbReference>
<evidence type="ECO:0000256" key="4">
    <source>
        <dbReference type="ARBA" id="ARBA00012874"/>
    </source>
</evidence>
<comment type="similarity">
    <text evidence="2">Belongs to the class-IV pyridoxal-phosphate-dependent aminotransferase family.</text>
</comment>
<dbReference type="GO" id="GO:0047810">
    <property type="term" value="F:D-alanine-2-oxoglutarate aminotransferase activity"/>
    <property type="evidence" value="ECO:0007669"/>
    <property type="project" value="UniProtKB-EC"/>
</dbReference>
<dbReference type="FunFam" id="3.20.10.10:FF:000002">
    <property type="entry name" value="D-alanine aminotransferase"/>
    <property type="match status" value="1"/>
</dbReference>
<evidence type="ECO:0000256" key="6">
    <source>
        <dbReference type="ARBA" id="ARBA00022576"/>
    </source>
</evidence>
<dbReference type="NCBIfam" id="TIGR01121">
    <property type="entry name" value="D_amino_aminoT"/>
    <property type="match status" value="1"/>
</dbReference>
<sequence>MEYVIVNGEFVERSQAKVDIEDRGFQFGDGVYEVIRVYNGKMFTADEHLERLHVSGEKIGLKIPYSVEELKELLAELISKNDLKLGTIYMQFTRGVSPRNHPFPAETIALGFTANIKHVGRPSENMDNGVKALLKEDVRWLLCDVKSLNLLGNLLAKQEAVAAGCFEAIQHRGETVTEGSASNISIVKDGKVFTHPATNLILNGITRRVFLDLCEKNQIPYAEEAFTLTDLLEADEVFLSSTTAEIMPIIHINDKPVGAGAPGPVTKKLQELFLHEIEEQCGKIM</sequence>
<dbReference type="GO" id="GO:0030170">
    <property type="term" value="F:pyridoxal phosphate binding"/>
    <property type="evidence" value="ECO:0007669"/>
    <property type="project" value="InterPro"/>
</dbReference>
<dbReference type="PANTHER" id="PTHR42743:SF10">
    <property type="entry name" value="D-ALANINE AMINOTRANSFERASE"/>
    <property type="match status" value="1"/>
</dbReference>
<evidence type="ECO:0000256" key="12">
    <source>
        <dbReference type="ARBA" id="ARBA00047911"/>
    </source>
</evidence>
<dbReference type="GO" id="GO:0046394">
    <property type="term" value="P:carboxylic acid biosynthetic process"/>
    <property type="evidence" value="ECO:0007669"/>
    <property type="project" value="UniProtKB-ARBA"/>
</dbReference>